<dbReference type="InterPro" id="IPR050570">
    <property type="entry name" value="Cell_wall_metabolism_enzyme"/>
</dbReference>
<name>A0A0S4QM88_9ACTN</name>
<dbReference type="EMBL" id="FAOZ01000005">
    <property type="protein sequence ID" value="CUU55670.1"/>
    <property type="molecule type" value="Genomic_DNA"/>
</dbReference>
<organism evidence="4 5">
    <name type="scientific">Parafrankia irregularis</name>
    <dbReference type="NCBI Taxonomy" id="795642"/>
    <lineage>
        <taxon>Bacteria</taxon>
        <taxon>Bacillati</taxon>
        <taxon>Actinomycetota</taxon>
        <taxon>Actinomycetes</taxon>
        <taxon>Frankiales</taxon>
        <taxon>Frankiaceae</taxon>
        <taxon>Parafrankia</taxon>
    </lineage>
</organism>
<dbReference type="GO" id="GO:0004222">
    <property type="term" value="F:metalloendopeptidase activity"/>
    <property type="evidence" value="ECO:0007669"/>
    <property type="project" value="TreeGrafter"/>
</dbReference>
<protein>
    <submittedName>
        <fullName evidence="4">Peptidase family M23</fullName>
    </submittedName>
</protein>
<dbReference type="InterPro" id="IPR011055">
    <property type="entry name" value="Dup_hybrid_motif"/>
</dbReference>
<evidence type="ECO:0000256" key="2">
    <source>
        <dbReference type="SAM" id="MobiDB-lite"/>
    </source>
</evidence>
<dbReference type="Proteomes" id="UP000198802">
    <property type="component" value="Unassembled WGS sequence"/>
</dbReference>
<feature type="compositionally biased region" description="Low complexity" evidence="2">
    <location>
        <begin position="35"/>
        <end position="48"/>
    </location>
</feature>
<dbReference type="InterPro" id="IPR016047">
    <property type="entry name" value="M23ase_b-sheet_dom"/>
</dbReference>
<dbReference type="CDD" id="cd12797">
    <property type="entry name" value="M23_peptidase"/>
    <property type="match status" value="1"/>
</dbReference>
<dbReference type="SUPFAM" id="SSF51261">
    <property type="entry name" value="Duplicated hybrid motif"/>
    <property type="match status" value="1"/>
</dbReference>
<dbReference type="PANTHER" id="PTHR21666:SF289">
    <property type="entry name" value="L-ALA--D-GLU ENDOPEPTIDASE"/>
    <property type="match status" value="1"/>
</dbReference>
<dbReference type="AlphaFoldDB" id="A0A0S4QM88"/>
<keyword evidence="5" id="KW-1185">Reference proteome</keyword>
<reference evidence="5" key="1">
    <citation type="submission" date="2015-11" db="EMBL/GenBank/DDBJ databases">
        <authorList>
            <person name="Varghese N."/>
        </authorList>
    </citation>
    <scope>NUCLEOTIDE SEQUENCE [LARGE SCALE GENOMIC DNA]</scope>
    <source>
        <strain evidence="5">DSM 45899</strain>
    </source>
</reference>
<gene>
    <name evidence="4" type="ORF">Ga0074812_105323</name>
</gene>
<feature type="domain" description="M23ase beta-sheet core" evidence="3">
    <location>
        <begin position="84"/>
        <end position="177"/>
    </location>
</feature>
<dbReference type="PANTHER" id="PTHR21666">
    <property type="entry name" value="PEPTIDASE-RELATED"/>
    <property type="match status" value="1"/>
</dbReference>
<dbReference type="RefSeq" id="WP_091274463.1">
    <property type="nucleotide sequence ID" value="NZ_FAOZ01000005.1"/>
</dbReference>
<sequence length="193" mass="20270">MSHPPRLDPAVLIIPLLALMIALVCPGRVPIRASVSAPAPSQPAATAPGRSESAGDANGWTWPLPGPVTVARAFQAPEHPFGPGHRGVDLSSPPGSPVAAARSGVVGFAGWVGDRWVVTVVHGSLRTTYEPVRLLVHEGDQVARGEQIGLLEAGHSGCPTAACLHWGLLRGAEYLNPLTFFHRIRPRLLPLLG</sequence>
<evidence type="ECO:0000256" key="1">
    <source>
        <dbReference type="ARBA" id="ARBA00022729"/>
    </source>
</evidence>
<accession>A0A0S4QM88</accession>
<keyword evidence="1" id="KW-0732">Signal</keyword>
<evidence type="ECO:0000313" key="4">
    <source>
        <dbReference type="EMBL" id="CUU55670.1"/>
    </source>
</evidence>
<evidence type="ECO:0000313" key="5">
    <source>
        <dbReference type="Proteomes" id="UP000198802"/>
    </source>
</evidence>
<feature type="region of interest" description="Disordered" evidence="2">
    <location>
        <begin position="35"/>
        <end position="61"/>
    </location>
</feature>
<dbReference type="Pfam" id="PF01551">
    <property type="entry name" value="Peptidase_M23"/>
    <property type="match status" value="1"/>
</dbReference>
<evidence type="ECO:0000259" key="3">
    <source>
        <dbReference type="Pfam" id="PF01551"/>
    </source>
</evidence>
<proteinExistence type="predicted"/>
<dbReference type="Gene3D" id="2.70.70.10">
    <property type="entry name" value="Glucose Permease (Domain IIA)"/>
    <property type="match status" value="1"/>
</dbReference>